<comment type="caution">
    <text evidence="1">The sequence shown here is derived from an EMBL/GenBank/DDBJ whole genome shotgun (WGS) entry which is preliminary data.</text>
</comment>
<dbReference type="RefSeq" id="WP_153831840.1">
    <property type="nucleotide sequence ID" value="NZ_WJQT01000003.1"/>
</dbReference>
<accession>A0A844BXI9</accession>
<gene>
    <name evidence="1" type="ORF">GF867_04110</name>
</gene>
<protein>
    <recommendedName>
        <fullName evidence="3">Transposase</fullName>
    </recommendedName>
</protein>
<sequence>MTRKIPVKLVMQYRDQGFSRNMIAKTQKVGRSSVSEVFKRADKLKLTYEDIEELSDNEVYRKFFPERHQSEVLYTLPDYEKIHKELQGVGVTLKLLWQEYVDLCKDTNGIPVGYTKFCEDYQRHIDQYRHLIIKTTFLLNRMLVLVLLEPEYLRSAMDD</sequence>
<dbReference type="AlphaFoldDB" id="A0A844BXI9"/>
<dbReference type="EMBL" id="WJQT01000003">
    <property type="protein sequence ID" value="MRJ46754.1"/>
    <property type="molecule type" value="Genomic_DNA"/>
</dbReference>
<proteinExistence type="predicted"/>
<organism evidence="1 2">
    <name type="scientific">Fundicoccus ignavus</name>
    <dbReference type="NCBI Taxonomy" id="2664442"/>
    <lineage>
        <taxon>Bacteria</taxon>
        <taxon>Bacillati</taxon>
        <taxon>Bacillota</taxon>
        <taxon>Bacilli</taxon>
        <taxon>Lactobacillales</taxon>
        <taxon>Aerococcaceae</taxon>
        <taxon>Fundicoccus</taxon>
    </lineage>
</organism>
<dbReference type="Proteomes" id="UP000440066">
    <property type="component" value="Unassembled WGS sequence"/>
</dbReference>
<reference evidence="1 2" key="1">
    <citation type="submission" date="2019-11" db="EMBL/GenBank/DDBJ databases">
        <title>Characterisation of Fundicoccus ignavus gen. nov. sp. nov., a novel genus of the family Aerococcaceae from bulk tank milk.</title>
        <authorList>
            <person name="Siebert A."/>
            <person name="Huptas C."/>
            <person name="Wenning M."/>
            <person name="Scherer S."/>
            <person name="Doll E.V."/>
        </authorList>
    </citation>
    <scope>NUCLEOTIDE SEQUENCE [LARGE SCALE GENOMIC DNA]</scope>
    <source>
        <strain evidence="1 2">DSM 109652</strain>
    </source>
</reference>
<evidence type="ECO:0008006" key="3">
    <source>
        <dbReference type="Google" id="ProtNLM"/>
    </source>
</evidence>
<evidence type="ECO:0000313" key="2">
    <source>
        <dbReference type="Proteomes" id="UP000440066"/>
    </source>
</evidence>
<name>A0A844BXI9_9LACT</name>
<evidence type="ECO:0000313" key="1">
    <source>
        <dbReference type="EMBL" id="MRJ46754.1"/>
    </source>
</evidence>